<name>A0A9W6IQB2_9PROT</name>
<proteinExistence type="predicted"/>
<comment type="caution">
    <text evidence="2">The sequence shown here is derived from an EMBL/GenBank/DDBJ whole genome shotgun (WGS) entry which is preliminary data.</text>
</comment>
<dbReference type="Pfam" id="PF11158">
    <property type="entry name" value="DUF2938"/>
    <property type="match status" value="1"/>
</dbReference>
<evidence type="ECO:0008006" key="4">
    <source>
        <dbReference type="Google" id="ProtNLM"/>
    </source>
</evidence>
<keyword evidence="1" id="KW-0472">Membrane</keyword>
<reference evidence="2" key="1">
    <citation type="journal article" date="2014" name="Int. J. Syst. Evol. Microbiol.">
        <title>Complete genome sequence of Corynebacterium casei LMG S-19264T (=DSM 44701T), isolated from a smear-ripened cheese.</title>
        <authorList>
            <consortium name="US DOE Joint Genome Institute (JGI-PGF)"/>
            <person name="Walter F."/>
            <person name="Albersmeier A."/>
            <person name="Kalinowski J."/>
            <person name="Ruckert C."/>
        </authorList>
    </citation>
    <scope>NUCLEOTIDE SEQUENCE</scope>
    <source>
        <strain evidence="2">VKM B-1513</strain>
    </source>
</reference>
<dbReference type="AlphaFoldDB" id="A0A9W6IQB2"/>
<feature type="transmembrane region" description="Helical" evidence="1">
    <location>
        <begin position="102"/>
        <end position="121"/>
    </location>
</feature>
<dbReference type="EMBL" id="BSFE01000010">
    <property type="protein sequence ID" value="GLK53390.1"/>
    <property type="molecule type" value="Genomic_DNA"/>
</dbReference>
<feature type="transmembrane region" description="Helical" evidence="1">
    <location>
        <begin position="6"/>
        <end position="29"/>
    </location>
</feature>
<protein>
    <recommendedName>
        <fullName evidence="4">DUF2938 domain-containing protein</fullName>
    </recommendedName>
</protein>
<keyword evidence="1" id="KW-1133">Transmembrane helix</keyword>
<evidence type="ECO:0000313" key="2">
    <source>
        <dbReference type="EMBL" id="GLK53390.1"/>
    </source>
</evidence>
<organism evidence="2 3">
    <name type="scientific">Maricaulis virginensis</name>
    <dbReference type="NCBI Taxonomy" id="144022"/>
    <lineage>
        <taxon>Bacteria</taxon>
        <taxon>Pseudomonadati</taxon>
        <taxon>Pseudomonadota</taxon>
        <taxon>Alphaproteobacteria</taxon>
        <taxon>Maricaulales</taxon>
        <taxon>Maricaulaceae</taxon>
        <taxon>Maricaulis</taxon>
    </lineage>
</organism>
<dbReference type="RefSeq" id="WP_271187742.1">
    <property type="nucleotide sequence ID" value="NZ_BSFE01000010.1"/>
</dbReference>
<dbReference type="InterPro" id="IPR021329">
    <property type="entry name" value="DUF2938"/>
</dbReference>
<keyword evidence="1" id="KW-0812">Transmembrane</keyword>
<keyword evidence="3" id="KW-1185">Reference proteome</keyword>
<sequence length="167" mass="17534">MSDPAIEFPIAAVLIGCGATAFMDVWGVVKARLWGVPSLDYALLGRWVGHMPRGRFVHRPIAAAVPVAGERALGWLIHYLTGIAFAALLLAVWGPGWLDAPALAPALIIGLGTVLFPFLVMQPALGAGIAASRTPAPVRARFHSLVTHAVFGLGLYLSGLPVGSLLR</sequence>
<feature type="transmembrane region" description="Helical" evidence="1">
    <location>
        <begin position="76"/>
        <end position="96"/>
    </location>
</feature>
<feature type="transmembrane region" description="Helical" evidence="1">
    <location>
        <begin position="142"/>
        <end position="166"/>
    </location>
</feature>
<accession>A0A9W6IQB2</accession>
<evidence type="ECO:0000256" key="1">
    <source>
        <dbReference type="SAM" id="Phobius"/>
    </source>
</evidence>
<evidence type="ECO:0000313" key="3">
    <source>
        <dbReference type="Proteomes" id="UP001143486"/>
    </source>
</evidence>
<dbReference type="Proteomes" id="UP001143486">
    <property type="component" value="Unassembled WGS sequence"/>
</dbReference>
<reference evidence="2" key="2">
    <citation type="submission" date="2023-01" db="EMBL/GenBank/DDBJ databases">
        <authorList>
            <person name="Sun Q."/>
            <person name="Evtushenko L."/>
        </authorList>
    </citation>
    <scope>NUCLEOTIDE SEQUENCE</scope>
    <source>
        <strain evidence="2">VKM B-1513</strain>
    </source>
</reference>
<gene>
    <name evidence="2" type="ORF">GCM10017621_28980</name>
</gene>